<gene>
    <name evidence="5" type="primary">NOT4_1</name>
    <name evidence="5" type="ORF">H2200_002194</name>
</gene>
<accession>A0AA38XJ59</accession>
<feature type="compositionally biased region" description="Polar residues" evidence="3">
    <location>
        <begin position="247"/>
        <end position="266"/>
    </location>
</feature>
<feature type="compositionally biased region" description="Basic and acidic residues" evidence="3">
    <location>
        <begin position="1596"/>
        <end position="1610"/>
    </location>
</feature>
<dbReference type="GO" id="GO:0016567">
    <property type="term" value="P:protein ubiquitination"/>
    <property type="evidence" value="ECO:0007669"/>
    <property type="project" value="TreeGrafter"/>
</dbReference>
<evidence type="ECO:0000256" key="2">
    <source>
        <dbReference type="SAM" id="Coils"/>
    </source>
</evidence>
<dbReference type="Gene3D" id="3.30.70.330">
    <property type="match status" value="1"/>
</dbReference>
<feature type="compositionally biased region" description="Polar residues" evidence="3">
    <location>
        <begin position="1013"/>
        <end position="1027"/>
    </location>
</feature>
<dbReference type="InterPro" id="IPR035979">
    <property type="entry name" value="RBD_domain_sf"/>
</dbReference>
<feature type="compositionally biased region" description="Low complexity" evidence="3">
    <location>
        <begin position="960"/>
        <end position="972"/>
    </location>
</feature>
<feature type="region of interest" description="Disordered" evidence="3">
    <location>
        <begin position="507"/>
        <end position="589"/>
    </location>
</feature>
<keyword evidence="1" id="KW-0862">Zinc</keyword>
<feature type="compositionally biased region" description="Low complexity" evidence="3">
    <location>
        <begin position="751"/>
        <end position="765"/>
    </location>
</feature>
<keyword evidence="5" id="KW-0808">Transferase</keyword>
<feature type="compositionally biased region" description="Polar residues" evidence="3">
    <location>
        <begin position="536"/>
        <end position="547"/>
    </location>
</feature>
<feature type="compositionally biased region" description="Polar residues" evidence="3">
    <location>
        <begin position="947"/>
        <end position="959"/>
    </location>
</feature>
<dbReference type="GO" id="GO:0061630">
    <property type="term" value="F:ubiquitin protein ligase activity"/>
    <property type="evidence" value="ECO:0007669"/>
    <property type="project" value="UniProtKB-EC"/>
</dbReference>
<dbReference type="Gene3D" id="3.30.40.10">
    <property type="entry name" value="Zinc/RING finger domain, C3HC4 (zinc finger)"/>
    <property type="match status" value="1"/>
</dbReference>
<comment type="caution">
    <text evidence="5">The sequence shown here is derived from an EMBL/GenBank/DDBJ whole genome shotgun (WGS) entry which is preliminary data.</text>
</comment>
<dbReference type="SMART" id="SM00361">
    <property type="entry name" value="RRM_1"/>
    <property type="match status" value="1"/>
</dbReference>
<feature type="compositionally biased region" description="Basic and acidic residues" evidence="3">
    <location>
        <begin position="413"/>
        <end position="431"/>
    </location>
</feature>
<feature type="compositionally biased region" description="Low complexity" evidence="3">
    <location>
        <begin position="1124"/>
        <end position="1137"/>
    </location>
</feature>
<feature type="region of interest" description="Disordered" evidence="3">
    <location>
        <begin position="751"/>
        <end position="1188"/>
    </location>
</feature>
<dbReference type="InterPro" id="IPR000504">
    <property type="entry name" value="RRM_dom"/>
</dbReference>
<feature type="zinc finger region" description="C3H1-type" evidence="1">
    <location>
        <begin position="183"/>
        <end position="210"/>
    </location>
</feature>
<keyword evidence="2" id="KW-0175">Coiled coil</keyword>
<feature type="region of interest" description="Disordered" evidence="3">
    <location>
        <begin position="237"/>
        <end position="366"/>
    </location>
</feature>
<keyword evidence="5" id="KW-0012">Acyltransferase</keyword>
<keyword evidence="6" id="KW-1185">Reference proteome</keyword>
<feature type="compositionally biased region" description="Low complexity" evidence="3">
    <location>
        <begin position="337"/>
        <end position="350"/>
    </location>
</feature>
<dbReference type="InterPro" id="IPR039780">
    <property type="entry name" value="Mot2"/>
</dbReference>
<feature type="coiled-coil region" evidence="2">
    <location>
        <begin position="1539"/>
        <end position="1573"/>
    </location>
</feature>
<reference evidence="5" key="1">
    <citation type="submission" date="2022-10" db="EMBL/GenBank/DDBJ databases">
        <title>Culturing micro-colonial fungi from biological soil crusts in the Mojave desert and describing Neophaeococcomyces mojavensis, and introducing the new genera and species Taxawa tesnikishii.</title>
        <authorList>
            <person name="Kurbessoian T."/>
            <person name="Stajich J.E."/>
        </authorList>
    </citation>
    <scope>NUCLEOTIDE SEQUENCE</scope>
    <source>
        <strain evidence="5">TK_41</strain>
    </source>
</reference>
<feature type="compositionally biased region" description="Polar residues" evidence="3">
    <location>
        <begin position="786"/>
        <end position="806"/>
    </location>
</feature>
<dbReference type="InterPro" id="IPR013083">
    <property type="entry name" value="Znf_RING/FYVE/PHD"/>
</dbReference>
<feature type="compositionally biased region" description="Basic and acidic residues" evidence="3">
    <location>
        <begin position="1052"/>
        <end position="1073"/>
    </location>
</feature>
<sequence>MSRSQDTVIDDDEETWLVEICQFCFNSLKTTYEKSTCPNCRRPYDEKTIQYKIPTAEEFKLDQLNKNKKQAAAKRKETEKREVENSSRRNLAGVRVKQQNLVYVIGLIPSIKDEHALLQTLRGPEYFGQYGEIEKIVVSKAKPGATNQGIGVYVTFARKEDAALCINTVDGSSNGDRVLRAQFGTTKYCSAYLRGETCTNKNCSFLHETGEDGQSSSLQNEPHGPKISARPAVAAQPLAVNPPPRPLSTTQAPASQSMARQGSAENDISRKNSQDGSALPSTASWATANANVTRTRRASQSNSRATPSPQITHASLAAKKPEEVKAKESPISQPSVPAIAPKAAPQQEQPLPKPKPKPVDPAQQIFDDAKRIMSRDYRFAYDDSFLSPEARAAVDDMPCFVDPYGGAKRRAMREKEEAERARLESEVKAKLEAQATLAAEETLEEDNIVAGSLALGGEPEEDPRSSSARGAIGRPSQPLSDQFSSLSLNSRSLTPQQRQQLALLGSSNAQQGSGPGQTTAQNTAFDISNFDGRGPQYSQAQYEQISNHQRHGSRYFNNDGKSGTSNRFPGQQQQGFYSSGVQGPPPGLPTAGTPPVSGGGMFAHGQNFTNPGFGASKDINAEVYSRNRSGTNPGHDLAKRELLLSLQNNPLRSPPLQAPAPGVLNPLYAQYQTYQDPGLVKQRKKGKKHRHANTSSSGGGVEHLADPSIASARVHQSNTTGQGLFGGNQVDVKDFPPLPLSTPVLPMHSRVSSLQSYQSSGLRSSTPKVPPGFEHSHAHPAPQKLESPSQSAPTVAQRTVSTSSVSVIPAVPLLPIGPRTGTPKPKIPEVLKEDTNDEQSEGKRAKEVPKPRTEASEFSLGSPKQRATRQKSKVEKLDLAKGEEKVKKEEVPTPAKTVDTKTKKPAVPKPGKIELPPVVAAAQAPPVATSDLEKSETPILDSAIVGTPSSLSQPGTPGATTPSEPSRSSTRPRVLRLTTAPQSKAAEQTPASATTEKSSVLPPSAVKKGSRRPSLSSAQPSRPSTPALSERFSHDASRASTPPPSIIGSAPERAKSKAQQKKDRKEKARKTTDVSEVASVSSTPVVEEVAPVIARQKKQRKQRLESSAFVSADETAIPKPATEAKPVSSPVKPAPASNAISEPKENSKAAPLPKKKGKTGVSRTPEPSAPPPETPKEEEFVPEPAESKPAYSVRDLLNDAAKAAGSAADATATHKALQKLLQEQVSSMPKIISSLLQSGDLTKDHPWLNPPSFNSAAYKLPSDPRRGQEYLDGNAYSANDAFSYIYLPLKEKQALKEGNAVSVADAGERKDDLLKRCLVTPNGWVLRHLSADESEKVLELEERRQMYVEEFGDVGTMGGLSVLESDDFTNLGGGMERLARHGERHGVVWITGEDGQIEDDDEFEPFDDEDGEVDGEIGLSDEEGEDDDYEDDEDFDEEELEAEDHLDMPGAWEHSTRAHPSSRVSSGGRINSLPGLGPHSRTNALRLPPKGPSMTSEHPSQPTNRISSAPAPSTPNPATSSAVPASTPASNVNLRLLEADALQKRVQEAQKGVEAARKDMEKAEKLANKKAKDISRYREGIRVWSDDVAGAGGRADSTEREKRAEQLRNKKEAKKMAKGRGTPSMSEEASRRVPSRASEVSIADSTPPSPLARLRNVSPLFIRFVFGDGSNGEPEIRLRRGYMGSDVNCELHNVPIRRTDANDLPAQFDRQRVLIESDQILLPTPLARAVAAAVITLGLPEGDGTFEHITHDMLDVSILILQPAPSVKESQDESENVATNGNACGTTTDAAEHSGPFVFLVLHTPGRTSSTMRKRKSKGKKKRLRMRNPLKLRGLTSKEAATDLAAIGAASVSRIALRSASAPSELL</sequence>
<feature type="domain" description="C3H1-type" evidence="4">
    <location>
        <begin position="183"/>
        <end position="210"/>
    </location>
</feature>
<feature type="compositionally biased region" description="Low complexity" evidence="3">
    <location>
        <begin position="1507"/>
        <end position="1529"/>
    </location>
</feature>
<feature type="coiled-coil region" evidence="2">
    <location>
        <begin position="61"/>
        <end position="89"/>
    </location>
</feature>
<feature type="compositionally biased region" description="Polar residues" evidence="3">
    <location>
        <begin position="274"/>
        <end position="313"/>
    </location>
</feature>
<feature type="compositionally biased region" description="Acidic residues" evidence="3">
    <location>
        <begin position="1395"/>
        <end position="1444"/>
    </location>
</feature>
<protein>
    <submittedName>
        <fullName evidence="5">Transcriptional repressor general negative regulator of transcription subunit 4</fullName>
        <ecNumber evidence="5">2.3.2.27</ecNumber>
    </submittedName>
</protein>
<dbReference type="InterPro" id="IPR012677">
    <property type="entry name" value="Nucleotide-bd_a/b_plait_sf"/>
</dbReference>
<feature type="compositionally biased region" description="Basic residues" evidence="3">
    <location>
        <begin position="681"/>
        <end position="692"/>
    </location>
</feature>
<dbReference type="FunFam" id="3.30.70.330:FF:000257">
    <property type="entry name" value="CCR4-NOT core complex subunit Not4"/>
    <property type="match status" value="1"/>
</dbReference>
<name>A0AA38XJ59_9EURO</name>
<keyword evidence="1" id="KW-0479">Metal-binding</keyword>
<dbReference type="InterPro" id="IPR003954">
    <property type="entry name" value="RRM_euk-type"/>
</dbReference>
<feature type="region of interest" description="Disordered" evidence="3">
    <location>
        <begin position="1391"/>
        <end position="1529"/>
    </location>
</feature>
<dbReference type="SUPFAM" id="SSF54928">
    <property type="entry name" value="RNA-binding domain, RBD"/>
    <property type="match status" value="1"/>
</dbReference>
<feature type="region of interest" description="Disordered" evidence="3">
    <location>
        <begin position="678"/>
        <end position="704"/>
    </location>
</feature>
<feature type="compositionally biased region" description="Polar residues" evidence="3">
    <location>
        <begin position="979"/>
        <end position="998"/>
    </location>
</feature>
<dbReference type="PANTHER" id="PTHR12603">
    <property type="entry name" value="CCR4-NOT TRANSCRIPTION COMPLEX RELATED"/>
    <property type="match status" value="1"/>
</dbReference>
<dbReference type="Pfam" id="PF00076">
    <property type="entry name" value="RRM_1"/>
    <property type="match status" value="1"/>
</dbReference>
<evidence type="ECO:0000313" key="5">
    <source>
        <dbReference type="EMBL" id="KAJ9614058.1"/>
    </source>
</evidence>
<evidence type="ECO:0000256" key="1">
    <source>
        <dbReference type="PROSITE-ProRule" id="PRU00723"/>
    </source>
</evidence>
<feature type="compositionally biased region" description="Polar residues" evidence="3">
    <location>
        <begin position="507"/>
        <end position="526"/>
    </location>
</feature>
<feature type="compositionally biased region" description="Low complexity" evidence="3">
    <location>
        <begin position="916"/>
        <end position="928"/>
    </location>
</feature>
<feature type="region of interest" description="Disordered" evidence="3">
    <location>
        <begin position="1589"/>
        <end position="1649"/>
    </location>
</feature>
<dbReference type="CDD" id="cd12438">
    <property type="entry name" value="RRM_CNOT4"/>
    <property type="match status" value="1"/>
</dbReference>
<feature type="region of interest" description="Disordered" evidence="3">
    <location>
        <begin position="408"/>
        <end position="484"/>
    </location>
</feature>
<dbReference type="InterPro" id="IPR034261">
    <property type="entry name" value="CNOT4_RRM"/>
</dbReference>
<dbReference type="PANTHER" id="PTHR12603:SF0">
    <property type="entry name" value="CCR4-NOT TRANSCRIPTION COMPLEX SUBUNIT 4"/>
    <property type="match status" value="1"/>
</dbReference>
<feature type="compositionally biased region" description="Basic and acidic residues" evidence="3">
    <location>
        <begin position="319"/>
        <end position="328"/>
    </location>
</feature>
<dbReference type="EMBL" id="JAPDRK010000003">
    <property type="protein sequence ID" value="KAJ9614058.1"/>
    <property type="molecule type" value="Genomic_DNA"/>
</dbReference>
<dbReference type="GO" id="GO:0003723">
    <property type="term" value="F:RNA binding"/>
    <property type="evidence" value="ECO:0007669"/>
    <property type="project" value="InterPro"/>
</dbReference>
<organism evidence="5 6">
    <name type="scientific">Cladophialophora chaetospira</name>
    <dbReference type="NCBI Taxonomy" id="386627"/>
    <lineage>
        <taxon>Eukaryota</taxon>
        <taxon>Fungi</taxon>
        <taxon>Dikarya</taxon>
        <taxon>Ascomycota</taxon>
        <taxon>Pezizomycotina</taxon>
        <taxon>Eurotiomycetes</taxon>
        <taxon>Chaetothyriomycetidae</taxon>
        <taxon>Chaetothyriales</taxon>
        <taxon>Herpotrichiellaceae</taxon>
        <taxon>Cladophialophora</taxon>
    </lineage>
</organism>
<feature type="compositionally biased region" description="Basic and acidic residues" evidence="3">
    <location>
        <begin position="872"/>
        <end position="891"/>
    </location>
</feature>
<dbReference type="GO" id="GO:0008270">
    <property type="term" value="F:zinc ion binding"/>
    <property type="evidence" value="ECO:0007669"/>
    <property type="project" value="UniProtKB-KW"/>
</dbReference>
<dbReference type="Proteomes" id="UP001172673">
    <property type="component" value="Unassembled WGS sequence"/>
</dbReference>
<feature type="compositionally biased region" description="Polar residues" evidence="3">
    <location>
        <begin position="555"/>
        <end position="581"/>
    </location>
</feature>
<dbReference type="PROSITE" id="PS50103">
    <property type="entry name" value="ZF_C3H1"/>
    <property type="match status" value="1"/>
</dbReference>
<evidence type="ECO:0000313" key="6">
    <source>
        <dbReference type="Proteomes" id="UP001172673"/>
    </source>
</evidence>
<keyword evidence="1" id="KW-0863">Zinc-finger</keyword>
<feature type="compositionally biased region" description="Polar residues" evidence="3">
    <location>
        <begin position="1458"/>
        <end position="1469"/>
    </location>
</feature>
<feature type="compositionally biased region" description="Basic and acidic residues" evidence="3">
    <location>
        <begin position="826"/>
        <end position="855"/>
    </location>
</feature>
<evidence type="ECO:0000259" key="4">
    <source>
        <dbReference type="PROSITE" id="PS50103"/>
    </source>
</evidence>
<feature type="compositionally biased region" description="Polar residues" evidence="3">
    <location>
        <begin position="1493"/>
        <end position="1506"/>
    </location>
</feature>
<proteinExistence type="predicted"/>
<evidence type="ECO:0000256" key="3">
    <source>
        <dbReference type="SAM" id="MobiDB-lite"/>
    </source>
</evidence>
<dbReference type="EC" id="2.3.2.27" evidence="5"/>
<dbReference type="GO" id="GO:0030014">
    <property type="term" value="C:CCR4-NOT complex"/>
    <property type="evidence" value="ECO:0007669"/>
    <property type="project" value="InterPro"/>
</dbReference>
<dbReference type="InterPro" id="IPR000571">
    <property type="entry name" value="Znf_CCCH"/>
</dbReference>